<protein>
    <submittedName>
        <fullName evidence="1">Uncharacterized protein</fullName>
    </submittedName>
</protein>
<accession>A0A382JW40</accession>
<proteinExistence type="predicted"/>
<dbReference type="EMBL" id="UINC01076014">
    <property type="protein sequence ID" value="SVC14771.1"/>
    <property type="molecule type" value="Genomic_DNA"/>
</dbReference>
<gene>
    <name evidence="1" type="ORF">METZ01_LOCUS267625</name>
</gene>
<reference evidence="1" key="1">
    <citation type="submission" date="2018-05" db="EMBL/GenBank/DDBJ databases">
        <authorList>
            <person name="Lanie J.A."/>
            <person name="Ng W.-L."/>
            <person name="Kazmierczak K.M."/>
            <person name="Andrzejewski T.M."/>
            <person name="Davidsen T.M."/>
            <person name="Wayne K.J."/>
            <person name="Tettelin H."/>
            <person name="Glass J.I."/>
            <person name="Rusch D."/>
            <person name="Podicherti R."/>
            <person name="Tsui H.-C.T."/>
            <person name="Winkler M.E."/>
        </authorList>
    </citation>
    <scope>NUCLEOTIDE SEQUENCE</scope>
</reference>
<evidence type="ECO:0000313" key="1">
    <source>
        <dbReference type="EMBL" id="SVC14771.1"/>
    </source>
</evidence>
<organism evidence="1">
    <name type="scientific">marine metagenome</name>
    <dbReference type="NCBI Taxonomy" id="408172"/>
    <lineage>
        <taxon>unclassified sequences</taxon>
        <taxon>metagenomes</taxon>
        <taxon>ecological metagenomes</taxon>
    </lineage>
</organism>
<feature type="non-terminal residue" evidence="1">
    <location>
        <position position="1"/>
    </location>
</feature>
<name>A0A382JW40_9ZZZZ</name>
<dbReference type="AlphaFoldDB" id="A0A382JW40"/>
<sequence length="100" mass="11391">VLGAYRVARQLKRGHGFRTGYLKGSINGGLVKNFHGQIDAGALMKGRNVVYASWIEGVSTSNATSVFKGYKMFWKVFQWLRKQPQEVRDIMKFHVSKELN</sequence>